<evidence type="ECO:0000256" key="2">
    <source>
        <dbReference type="ARBA" id="ARBA00022741"/>
    </source>
</evidence>
<dbReference type="STRING" id="1661398.A0A482WBI7"/>
<organism evidence="6 7">
    <name type="scientific">Asbolus verrucosus</name>
    <name type="common">Desert ironclad beetle</name>
    <dbReference type="NCBI Taxonomy" id="1661398"/>
    <lineage>
        <taxon>Eukaryota</taxon>
        <taxon>Metazoa</taxon>
        <taxon>Ecdysozoa</taxon>
        <taxon>Arthropoda</taxon>
        <taxon>Hexapoda</taxon>
        <taxon>Insecta</taxon>
        <taxon>Pterygota</taxon>
        <taxon>Neoptera</taxon>
        <taxon>Endopterygota</taxon>
        <taxon>Coleoptera</taxon>
        <taxon>Polyphaga</taxon>
        <taxon>Cucujiformia</taxon>
        <taxon>Tenebrionidae</taxon>
        <taxon>Pimeliinae</taxon>
        <taxon>Asbolus</taxon>
    </lineage>
</organism>
<dbReference type="InterPro" id="IPR017959">
    <property type="entry name" value="Asn/Gln-tRNA_amidoTrfase_suB/E"/>
</dbReference>
<dbReference type="Proteomes" id="UP000292052">
    <property type="component" value="Unassembled WGS sequence"/>
</dbReference>
<dbReference type="GO" id="GO:0032543">
    <property type="term" value="P:mitochondrial translation"/>
    <property type="evidence" value="ECO:0007669"/>
    <property type="project" value="TreeGrafter"/>
</dbReference>
<dbReference type="OrthoDB" id="1722066at2759"/>
<gene>
    <name evidence="6" type="ORF">BDFB_014364</name>
</gene>
<dbReference type="GO" id="GO:0005739">
    <property type="term" value="C:mitochondrion"/>
    <property type="evidence" value="ECO:0007669"/>
    <property type="project" value="TreeGrafter"/>
</dbReference>
<accession>A0A482WBI7</accession>
<keyword evidence="7" id="KW-1185">Reference proteome</keyword>
<evidence type="ECO:0000259" key="5">
    <source>
        <dbReference type="Pfam" id="PF02934"/>
    </source>
</evidence>
<dbReference type="AlphaFoldDB" id="A0A482WBI7"/>
<feature type="non-terminal residue" evidence="6">
    <location>
        <position position="221"/>
    </location>
</feature>
<dbReference type="GO" id="GO:0070681">
    <property type="term" value="P:glutaminyl-tRNAGln biosynthesis via transamidation"/>
    <property type="evidence" value="ECO:0007669"/>
    <property type="project" value="TreeGrafter"/>
</dbReference>
<evidence type="ECO:0000256" key="1">
    <source>
        <dbReference type="ARBA" id="ARBA00022598"/>
    </source>
</evidence>
<dbReference type="InterPro" id="IPR006075">
    <property type="entry name" value="Asn/Gln-tRNA_Trfase_suB/E_cat"/>
</dbReference>
<dbReference type="PANTHER" id="PTHR11659:SF0">
    <property type="entry name" value="GLUTAMYL-TRNA(GLN) AMIDOTRANSFERASE SUBUNIT B, MITOCHONDRIAL"/>
    <property type="match status" value="1"/>
</dbReference>
<dbReference type="GO" id="GO:0016740">
    <property type="term" value="F:transferase activity"/>
    <property type="evidence" value="ECO:0007669"/>
    <property type="project" value="UniProtKB-KW"/>
</dbReference>
<dbReference type="EMBL" id="QDEB01006915">
    <property type="protein sequence ID" value="RZC42581.1"/>
    <property type="molecule type" value="Genomic_DNA"/>
</dbReference>
<dbReference type="GO" id="GO:0005524">
    <property type="term" value="F:ATP binding"/>
    <property type="evidence" value="ECO:0007669"/>
    <property type="project" value="UniProtKB-KW"/>
</dbReference>
<feature type="domain" description="Aspartyl/Glutamyl-tRNA(Gln) amidotransferase subunit B/E catalytic" evidence="5">
    <location>
        <begin position="6"/>
        <end position="62"/>
    </location>
</feature>
<keyword evidence="2" id="KW-0547">Nucleotide-binding</keyword>
<evidence type="ECO:0000313" key="6">
    <source>
        <dbReference type="EMBL" id="RZC42581.1"/>
    </source>
</evidence>
<dbReference type="GO" id="GO:0050567">
    <property type="term" value="F:glutaminyl-tRNA synthase (glutamine-hydrolyzing) activity"/>
    <property type="evidence" value="ECO:0007669"/>
    <property type="project" value="TreeGrafter"/>
</dbReference>
<feature type="domain" description="Aspartyl/Glutamyl-tRNA(Gln) amidotransferase subunit B/E catalytic" evidence="5">
    <location>
        <begin position="68"/>
        <end position="220"/>
    </location>
</feature>
<comment type="caution">
    <text evidence="6">The sequence shown here is derived from an EMBL/GenBank/DDBJ whole genome shotgun (WGS) entry which is preliminary data.</text>
</comment>
<evidence type="ECO:0000256" key="4">
    <source>
        <dbReference type="ARBA" id="ARBA00022917"/>
    </source>
</evidence>
<keyword evidence="6" id="KW-0808">Transferase</keyword>
<dbReference type="SUPFAM" id="SSF55931">
    <property type="entry name" value="Glutamine synthetase/guanido kinase"/>
    <property type="match status" value="1"/>
</dbReference>
<protein>
    <submittedName>
        <fullName evidence="6">Glutamyl-tRNA(Gln) amidotransferase subunit B, mitochondrial</fullName>
    </submittedName>
</protein>
<reference evidence="6 7" key="1">
    <citation type="submission" date="2017-03" db="EMBL/GenBank/DDBJ databases">
        <title>Genome of the blue death feigning beetle - Asbolus verrucosus.</title>
        <authorList>
            <person name="Rider S.D."/>
        </authorList>
    </citation>
    <scope>NUCLEOTIDE SEQUENCE [LARGE SCALE GENOMIC DNA]</scope>
    <source>
        <strain evidence="6">Butters</strain>
        <tissue evidence="6">Head and leg muscle</tissue>
    </source>
</reference>
<dbReference type="GO" id="GO:0030956">
    <property type="term" value="C:glutamyl-tRNA(Gln) amidotransferase complex"/>
    <property type="evidence" value="ECO:0007669"/>
    <property type="project" value="TreeGrafter"/>
</dbReference>
<feature type="non-terminal residue" evidence="6">
    <location>
        <position position="1"/>
    </location>
</feature>
<evidence type="ECO:0000256" key="3">
    <source>
        <dbReference type="ARBA" id="ARBA00022840"/>
    </source>
</evidence>
<dbReference type="PANTHER" id="PTHR11659">
    <property type="entry name" value="GLUTAMYL-TRNA GLN AMIDOTRANSFERASE SUBUNIT B MITOCHONDRIAL AND PROKARYOTIC PET112-RELATED"/>
    <property type="match status" value="1"/>
</dbReference>
<sequence length="221" mass="24179">NRWVSVVGLEVHAQISTGSKLFSGASTKISSPVNSNVALFDCAIPGTLPVLNKKCVESGVLTVSSIYAGYQITQQRYPLANNGTLEFQVFTPRIHKTPYRIQARLKQLQLEQDSGKSLHDSDQSLVDLNRAGVPLMELVFEPDLTDGEDAAALVKELVMILQRIGTCSCKMECESLGTRSEIKNIGSVRGVANAVRYEIERQIKIKESGGVVVNETRAWDA</sequence>
<dbReference type="Pfam" id="PF02934">
    <property type="entry name" value="GatB_N"/>
    <property type="match status" value="2"/>
</dbReference>
<keyword evidence="4" id="KW-0648">Protein biosynthesis</keyword>
<keyword evidence="1" id="KW-0436">Ligase</keyword>
<dbReference type="InterPro" id="IPR014746">
    <property type="entry name" value="Gln_synth/guanido_kin_cat_dom"/>
</dbReference>
<evidence type="ECO:0000313" key="7">
    <source>
        <dbReference type="Proteomes" id="UP000292052"/>
    </source>
</evidence>
<keyword evidence="3" id="KW-0067">ATP-binding</keyword>
<name>A0A482WBI7_ASBVE</name>
<proteinExistence type="predicted"/>